<dbReference type="AlphaFoldDB" id="F4SD06"/>
<proteinExistence type="predicted"/>
<accession>F4SD06</accession>
<dbReference type="KEGG" id="mlr:MELLADRAFT_69975"/>
<protein>
    <submittedName>
        <fullName evidence="2">Uncharacterized protein</fullName>
    </submittedName>
</protein>
<evidence type="ECO:0000313" key="2">
    <source>
        <dbReference type="EMBL" id="EGF97470.1"/>
    </source>
</evidence>
<dbReference type="RefSeq" id="XP_007419257.1">
    <property type="nucleotide sequence ID" value="XM_007419195.1"/>
</dbReference>
<dbReference type="EMBL" id="GL883230">
    <property type="protein sequence ID" value="EGF97470.1"/>
    <property type="molecule type" value="Genomic_DNA"/>
</dbReference>
<sequence>MSAASPPTHHSIYLSGNFEIENRVSPITIAGSGPEYTTYAVSIGCRGGDRDARLLYEIRATESNNSPAPPKAKTDGNGIPSKKPVKFVSRAVSSPFISPIPASSSSQTLVSGSGEVSQLAVESGSGSSPALSLPSTSSSVPKASKTTGQPPKKRARAPPKSKNKKSASIPETL</sequence>
<dbReference type="Proteomes" id="UP000001072">
    <property type="component" value="Unassembled WGS sequence"/>
</dbReference>
<keyword evidence="3" id="KW-1185">Reference proteome</keyword>
<name>F4SD06_MELLP</name>
<organism evidence="3">
    <name type="scientific">Melampsora larici-populina (strain 98AG31 / pathotype 3-4-7)</name>
    <name type="common">Poplar leaf rust fungus</name>
    <dbReference type="NCBI Taxonomy" id="747676"/>
    <lineage>
        <taxon>Eukaryota</taxon>
        <taxon>Fungi</taxon>
        <taxon>Dikarya</taxon>
        <taxon>Basidiomycota</taxon>
        <taxon>Pucciniomycotina</taxon>
        <taxon>Pucciniomycetes</taxon>
        <taxon>Pucciniales</taxon>
        <taxon>Melampsoraceae</taxon>
        <taxon>Melampsora</taxon>
    </lineage>
</organism>
<evidence type="ECO:0000313" key="3">
    <source>
        <dbReference type="Proteomes" id="UP000001072"/>
    </source>
</evidence>
<dbReference type="HOGENOM" id="CLU_1547953_0_0_1"/>
<dbReference type="VEuPathDB" id="FungiDB:MELLADRAFT_69975"/>
<feature type="region of interest" description="Disordered" evidence="1">
    <location>
        <begin position="98"/>
        <end position="173"/>
    </location>
</feature>
<feature type="compositionally biased region" description="Basic residues" evidence="1">
    <location>
        <begin position="151"/>
        <end position="165"/>
    </location>
</feature>
<gene>
    <name evidence="2" type="ORF">MELLADRAFT_69975</name>
</gene>
<evidence type="ECO:0000256" key="1">
    <source>
        <dbReference type="SAM" id="MobiDB-lite"/>
    </source>
</evidence>
<feature type="compositionally biased region" description="Low complexity" evidence="1">
    <location>
        <begin position="123"/>
        <end position="146"/>
    </location>
</feature>
<feature type="compositionally biased region" description="Low complexity" evidence="1">
    <location>
        <begin position="98"/>
        <end position="113"/>
    </location>
</feature>
<feature type="region of interest" description="Disordered" evidence="1">
    <location>
        <begin position="58"/>
        <end position="83"/>
    </location>
</feature>
<dbReference type="GeneID" id="18931384"/>
<dbReference type="InParanoid" id="F4SD06"/>
<reference evidence="3" key="1">
    <citation type="journal article" date="2011" name="Proc. Natl. Acad. Sci. U.S.A.">
        <title>Obligate biotrophy features unraveled by the genomic analysis of rust fungi.</title>
        <authorList>
            <person name="Duplessis S."/>
            <person name="Cuomo C.A."/>
            <person name="Lin Y.-C."/>
            <person name="Aerts A."/>
            <person name="Tisserant E."/>
            <person name="Veneault-Fourrey C."/>
            <person name="Joly D.L."/>
            <person name="Hacquard S."/>
            <person name="Amselem J."/>
            <person name="Cantarel B.L."/>
            <person name="Chiu R."/>
            <person name="Coutinho P.M."/>
            <person name="Feau N."/>
            <person name="Field M."/>
            <person name="Frey P."/>
            <person name="Gelhaye E."/>
            <person name="Goldberg J."/>
            <person name="Grabherr M.G."/>
            <person name="Kodira C.D."/>
            <person name="Kohler A."/>
            <person name="Kuees U."/>
            <person name="Lindquist E.A."/>
            <person name="Lucas S.M."/>
            <person name="Mago R."/>
            <person name="Mauceli E."/>
            <person name="Morin E."/>
            <person name="Murat C."/>
            <person name="Pangilinan J.L."/>
            <person name="Park R."/>
            <person name="Pearson M."/>
            <person name="Quesneville H."/>
            <person name="Rouhier N."/>
            <person name="Sakthikumar S."/>
            <person name="Salamov A.A."/>
            <person name="Schmutz J."/>
            <person name="Selles B."/>
            <person name="Shapiro H."/>
            <person name="Tanguay P."/>
            <person name="Tuskan G.A."/>
            <person name="Henrissat B."/>
            <person name="Van de Peer Y."/>
            <person name="Rouze P."/>
            <person name="Ellis J.G."/>
            <person name="Dodds P.N."/>
            <person name="Schein J.E."/>
            <person name="Zhong S."/>
            <person name="Hamelin R.C."/>
            <person name="Grigoriev I.V."/>
            <person name="Szabo L.J."/>
            <person name="Martin F."/>
        </authorList>
    </citation>
    <scope>NUCLEOTIDE SEQUENCE [LARGE SCALE GENOMIC DNA]</scope>
    <source>
        <strain evidence="3">98AG31 / pathotype 3-4-7</strain>
    </source>
</reference>